<reference evidence="1 2" key="1">
    <citation type="submission" date="2016-10" db="EMBL/GenBank/DDBJ databases">
        <authorList>
            <person name="de Groot N.N."/>
        </authorList>
    </citation>
    <scope>NUCLEOTIDE SEQUENCE [LARGE SCALE GENOMIC DNA]</scope>
    <source>
        <strain evidence="1 2">CGMCC 1.6134</strain>
    </source>
</reference>
<dbReference type="RefSeq" id="WP_090926782.1">
    <property type="nucleotide sequence ID" value="NZ_FOTY01000010.1"/>
</dbReference>
<dbReference type="AlphaFoldDB" id="A0A1I4M3P2"/>
<evidence type="ECO:0000313" key="2">
    <source>
        <dbReference type="Proteomes" id="UP000199668"/>
    </source>
</evidence>
<evidence type="ECO:0008006" key="3">
    <source>
        <dbReference type="Google" id="ProtNLM"/>
    </source>
</evidence>
<dbReference type="Pfam" id="PF10673">
    <property type="entry name" value="DUF2487"/>
    <property type="match status" value="1"/>
</dbReference>
<protein>
    <recommendedName>
        <fullName evidence="3">DUF2487 family protein</fullName>
    </recommendedName>
</protein>
<dbReference type="OrthoDB" id="2678750at2"/>
<dbReference type="STRING" id="266892.SAMN04488054_1109"/>
<organism evidence="1 2">
    <name type="scientific">Salibacterium qingdaonense</name>
    <dbReference type="NCBI Taxonomy" id="266892"/>
    <lineage>
        <taxon>Bacteria</taxon>
        <taxon>Bacillati</taxon>
        <taxon>Bacillota</taxon>
        <taxon>Bacilli</taxon>
        <taxon>Bacillales</taxon>
        <taxon>Bacillaceae</taxon>
    </lineage>
</organism>
<accession>A0A1I4M3P2</accession>
<dbReference type="Proteomes" id="UP000199668">
    <property type="component" value="Unassembled WGS sequence"/>
</dbReference>
<dbReference type="InterPro" id="IPR019615">
    <property type="entry name" value="DUF2487"/>
</dbReference>
<gene>
    <name evidence="1" type="ORF">SAMN04488054_1109</name>
</gene>
<name>A0A1I4M3P2_9BACI</name>
<proteinExistence type="predicted"/>
<sequence length="157" mass="18214">MRWSTEDIPSFVKERQYVDTVLLPLLPVEFGDGIRQSAAMTEFITVMTAELEKQFRGRILLAPSYTYLAADEESRPSSEELNKWIESMKKEKLKHIILLTADSSWKKAEHDLDAFLIWMPLVPLENLEASYKKQVISEQIKQLLPVIMDIWKKEGNS</sequence>
<keyword evidence="2" id="KW-1185">Reference proteome</keyword>
<evidence type="ECO:0000313" key="1">
    <source>
        <dbReference type="EMBL" id="SFL97597.1"/>
    </source>
</evidence>
<dbReference type="EMBL" id="FOTY01000010">
    <property type="protein sequence ID" value="SFL97597.1"/>
    <property type="molecule type" value="Genomic_DNA"/>
</dbReference>